<gene>
    <name evidence="2" type="ORF">ACFQ3N_02350</name>
</gene>
<evidence type="ECO:0000256" key="1">
    <source>
        <dbReference type="SAM" id="SignalP"/>
    </source>
</evidence>
<keyword evidence="3" id="KW-1185">Reference proteome</keyword>
<dbReference type="EMBL" id="JBHTKJ010000007">
    <property type="protein sequence ID" value="MFD1037265.1"/>
    <property type="molecule type" value="Genomic_DNA"/>
</dbReference>
<dbReference type="PANTHER" id="PTHR42941:SF1">
    <property type="entry name" value="SLL1037 PROTEIN"/>
    <property type="match status" value="1"/>
</dbReference>
<dbReference type="PROSITE" id="PS51257">
    <property type="entry name" value="PROKAR_LIPOPROTEIN"/>
    <property type="match status" value="1"/>
</dbReference>
<dbReference type="SUPFAM" id="SSF53850">
    <property type="entry name" value="Periplasmic binding protein-like II"/>
    <property type="match status" value="1"/>
</dbReference>
<dbReference type="Pfam" id="PF16868">
    <property type="entry name" value="NMT1_3"/>
    <property type="match status" value="1"/>
</dbReference>
<evidence type="ECO:0000313" key="3">
    <source>
        <dbReference type="Proteomes" id="UP001597040"/>
    </source>
</evidence>
<dbReference type="Gene3D" id="3.40.190.10">
    <property type="entry name" value="Periplasmic binding protein-like II"/>
    <property type="match status" value="2"/>
</dbReference>
<name>A0ABW3LH54_9BACI</name>
<keyword evidence="1" id="KW-0732">Signal</keyword>
<organism evidence="2 3">
    <name type="scientific">Virgibacillus byunsanensis</name>
    <dbReference type="NCBI Taxonomy" id="570945"/>
    <lineage>
        <taxon>Bacteria</taxon>
        <taxon>Bacillati</taxon>
        <taxon>Bacillota</taxon>
        <taxon>Bacilli</taxon>
        <taxon>Bacillales</taxon>
        <taxon>Bacillaceae</taxon>
        <taxon>Virgibacillus</taxon>
    </lineage>
</organism>
<dbReference type="RefSeq" id="WP_390359173.1">
    <property type="nucleotide sequence ID" value="NZ_JBHTKJ010000007.1"/>
</dbReference>
<sequence length="332" mass="35670">MKKQGLFWISMLATFFLLVGCQSDEAGSDEIGDVKMVTGDQAGSWITIGAGIADGANDYFEGFPITATPGPGSVGNPATVSTGEADIGMSYPPFLLEAKAGNEPFEEKMTNLRAVAALTQTVVHLYQNADMDAKSVEGLISDKTQMTLGVPPAGQGSNYISQIVFSSLGIEDAEKELEQWGASIYYGSGTDLVGGWKDRHVDAVMSTYNIPASAVEESLTAREGKIMDMGSSLVDILVEERGFTEFTIPSGTYTGQDNEVHTVSLPIVLFAREDTPDEVIYNLTKSIYENKESLEGVHNSFSNFNPENMATGLGIQVHSGAEEFYTEMGLMD</sequence>
<dbReference type="PANTHER" id="PTHR42941">
    <property type="entry name" value="SLL1037 PROTEIN"/>
    <property type="match status" value="1"/>
</dbReference>
<proteinExistence type="predicted"/>
<feature type="chain" id="PRO_5046282181" evidence="1">
    <location>
        <begin position="27"/>
        <end position="332"/>
    </location>
</feature>
<accession>A0ABW3LH54</accession>
<feature type="signal peptide" evidence="1">
    <location>
        <begin position="1"/>
        <end position="26"/>
    </location>
</feature>
<protein>
    <submittedName>
        <fullName evidence="2">TAXI family TRAP transporter solute-binding subunit</fullName>
    </submittedName>
</protein>
<evidence type="ECO:0000313" key="2">
    <source>
        <dbReference type="EMBL" id="MFD1037265.1"/>
    </source>
</evidence>
<dbReference type="NCBIfam" id="TIGR02122">
    <property type="entry name" value="TRAP_TAXI"/>
    <property type="match status" value="1"/>
</dbReference>
<dbReference type="InterPro" id="IPR011852">
    <property type="entry name" value="TRAP_TAXI"/>
</dbReference>
<comment type="caution">
    <text evidence="2">The sequence shown here is derived from an EMBL/GenBank/DDBJ whole genome shotgun (WGS) entry which is preliminary data.</text>
</comment>
<reference evidence="3" key="1">
    <citation type="journal article" date="2019" name="Int. J. Syst. Evol. Microbiol.">
        <title>The Global Catalogue of Microorganisms (GCM) 10K type strain sequencing project: providing services to taxonomists for standard genome sequencing and annotation.</title>
        <authorList>
            <consortium name="The Broad Institute Genomics Platform"/>
            <consortium name="The Broad Institute Genome Sequencing Center for Infectious Disease"/>
            <person name="Wu L."/>
            <person name="Ma J."/>
        </authorList>
    </citation>
    <scope>NUCLEOTIDE SEQUENCE [LARGE SCALE GENOMIC DNA]</scope>
    <source>
        <strain evidence="3">CCUG 56754</strain>
    </source>
</reference>
<dbReference type="Proteomes" id="UP001597040">
    <property type="component" value="Unassembled WGS sequence"/>
</dbReference>